<evidence type="ECO:0000256" key="2">
    <source>
        <dbReference type="ARBA" id="ARBA00022729"/>
    </source>
</evidence>
<keyword evidence="3" id="KW-0560">Oxidoreductase</keyword>
<dbReference type="InterPro" id="IPR050984">
    <property type="entry name" value="Gfo/Idh/MocA_domain"/>
</dbReference>
<dbReference type="Pfam" id="PF01408">
    <property type="entry name" value="GFO_IDH_MocA"/>
    <property type="match status" value="1"/>
</dbReference>
<keyword evidence="2" id="KW-0732">Signal</keyword>
<organism evidence="6 7">
    <name type="scientific">Agarivorans gilvus</name>
    <dbReference type="NCBI Taxonomy" id="680279"/>
    <lineage>
        <taxon>Bacteria</taxon>
        <taxon>Pseudomonadati</taxon>
        <taxon>Pseudomonadota</taxon>
        <taxon>Gammaproteobacteria</taxon>
        <taxon>Alteromonadales</taxon>
        <taxon>Alteromonadaceae</taxon>
        <taxon>Agarivorans</taxon>
    </lineage>
</organism>
<sequence length="330" mass="36866">MTNAKFNWGLIAPGRIARNFAEALAVIPDAHLYAVASSNLARAQAFAEEFSGEHALDDYQLLVNDPAVDAVYIANPHRFHYDCIKMCLAAGKPVLCEKPLTVNAAQTQELIALAEQNKVFLMEALWSRFQPAWRQVREWLEQQKIGEIKLLSSTFGVNVPRNNDDRLLNPELAGGVLLDMGVYNVSMSQYVMQQRPVKILAEGVVGETGVDERCSVTMSYGEAASQFTCNFMSNTENSFTIYGSKGFIRIPGMFWVASQTCLQLEGQPAEVFESPFRASGFEYQIEEVMQCVRAGKLQSDIISWQESLTTMQIMDEIRSQVGVRYAFLGE</sequence>
<gene>
    <name evidence="6" type="ORF">GCM10007414_08780</name>
</gene>
<evidence type="ECO:0000256" key="1">
    <source>
        <dbReference type="ARBA" id="ARBA00010928"/>
    </source>
</evidence>
<dbReference type="PANTHER" id="PTHR22604:SF105">
    <property type="entry name" value="TRANS-1,2-DIHYDROBENZENE-1,2-DIOL DEHYDROGENASE"/>
    <property type="match status" value="1"/>
</dbReference>
<accession>A0ABQ1HY14</accession>
<dbReference type="Gene3D" id="3.30.360.10">
    <property type="entry name" value="Dihydrodipicolinate Reductase, domain 2"/>
    <property type="match status" value="1"/>
</dbReference>
<dbReference type="PANTHER" id="PTHR22604">
    <property type="entry name" value="OXIDOREDUCTASES"/>
    <property type="match status" value="1"/>
</dbReference>
<feature type="domain" description="GFO/IDH/MocA-like oxidoreductase" evidence="5">
    <location>
        <begin position="133"/>
        <end position="248"/>
    </location>
</feature>
<name>A0ABQ1HY14_9ALTE</name>
<proteinExistence type="inferred from homology"/>
<dbReference type="InterPro" id="IPR055170">
    <property type="entry name" value="GFO_IDH_MocA-like_dom"/>
</dbReference>
<dbReference type="Gene3D" id="3.40.50.720">
    <property type="entry name" value="NAD(P)-binding Rossmann-like Domain"/>
    <property type="match status" value="1"/>
</dbReference>
<dbReference type="SUPFAM" id="SSF51735">
    <property type="entry name" value="NAD(P)-binding Rossmann-fold domains"/>
    <property type="match status" value="1"/>
</dbReference>
<dbReference type="SUPFAM" id="SSF55347">
    <property type="entry name" value="Glyceraldehyde-3-phosphate dehydrogenase-like, C-terminal domain"/>
    <property type="match status" value="1"/>
</dbReference>
<dbReference type="InterPro" id="IPR036291">
    <property type="entry name" value="NAD(P)-bd_dom_sf"/>
</dbReference>
<dbReference type="InterPro" id="IPR000683">
    <property type="entry name" value="Gfo/Idh/MocA-like_OxRdtase_N"/>
</dbReference>
<evidence type="ECO:0000259" key="4">
    <source>
        <dbReference type="Pfam" id="PF01408"/>
    </source>
</evidence>
<evidence type="ECO:0000259" key="5">
    <source>
        <dbReference type="Pfam" id="PF22725"/>
    </source>
</evidence>
<evidence type="ECO:0000313" key="7">
    <source>
        <dbReference type="Proteomes" id="UP000651977"/>
    </source>
</evidence>
<dbReference type="EMBL" id="BMDY01000004">
    <property type="protein sequence ID" value="GGA98054.1"/>
    <property type="molecule type" value="Genomic_DNA"/>
</dbReference>
<dbReference type="Proteomes" id="UP000651977">
    <property type="component" value="Unassembled WGS sequence"/>
</dbReference>
<keyword evidence="7" id="KW-1185">Reference proteome</keyword>
<feature type="domain" description="Gfo/Idh/MocA-like oxidoreductase N-terminal" evidence="4">
    <location>
        <begin position="6"/>
        <end position="122"/>
    </location>
</feature>
<comment type="caution">
    <text evidence="6">The sequence shown here is derived from an EMBL/GenBank/DDBJ whole genome shotgun (WGS) entry which is preliminary data.</text>
</comment>
<evidence type="ECO:0000256" key="3">
    <source>
        <dbReference type="ARBA" id="ARBA00023002"/>
    </source>
</evidence>
<protein>
    <submittedName>
        <fullName evidence="6">Dehydrogenase</fullName>
    </submittedName>
</protein>
<reference evidence="7" key="1">
    <citation type="journal article" date="2019" name="Int. J. Syst. Evol. Microbiol.">
        <title>The Global Catalogue of Microorganisms (GCM) 10K type strain sequencing project: providing services to taxonomists for standard genome sequencing and annotation.</title>
        <authorList>
            <consortium name="The Broad Institute Genomics Platform"/>
            <consortium name="The Broad Institute Genome Sequencing Center for Infectious Disease"/>
            <person name="Wu L."/>
            <person name="Ma J."/>
        </authorList>
    </citation>
    <scope>NUCLEOTIDE SEQUENCE [LARGE SCALE GENOMIC DNA]</scope>
    <source>
        <strain evidence="7">CGMCC 1.10131</strain>
    </source>
</reference>
<comment type="similarity">
    <text evidence="1">Belongs to the Gfo/Idh/MocA family.</text>
</comment>
<dbReference type="RefSeq" id="WP_055732261.1">
    <property type="nucleotide sequence ID" value="NZ_BMDY01000004.1"/>
</dbReference>
<evidence type="ECO:0000313" key="6">
    <source>
        <dbReference type="EMBL" id="GGA98054.1"/>
    </source>
</evidence>
<dbReference type="Pfam" id="PF22725">
    <property type="entry name" value="GFO_IDH_MocA_C3"/>
    <property type="match status" value="1"/>
</dbReference>